<sequence length="128" mass="15037">MSYRKSLTVAIKYIHSLQNSSYLKTWLIRMVINCAINLLNKREPIVEFELESELGEEPHEELPERWALEDVMTKLTKEEKDIILLRFYHDYTLSQVAQVLQLKLGTTKTILYRALKKLKQALEQEGQG</sequence>
<dbReference type="PANTHER" id="PTHR43133:SF60">
    <property type="entry name" value="RNA POLYMERASE SIGMA FACTOR SIGV"/>
    <property type="match status" value="1"/>
</dbReference>
<proteinExistence type="inferred from homology"/>
<keyword evidence="7" id="KW-1185">Reference proteome</keyword>
<evidence type="ECO:0000256" key="3">
    <source>
        <dbReference type="ARBA" id="ARBA00023082"/>
    </source>
</evidence>
<dbReference type="RefSeq" id="WP_279494526.1">
    <property type="nucleotide sequence ID" value="NZ_CP122283.1"/>
</dbReference>
<feature type="domain" description="RNA polymerase sigma-70 region 4" evidence="5">
    <location>
        <begin position="72"/>
        <end position="120"/>
    </location>
</feature>
<dbReference type="EMBL" id="CP122283">
    <property type="protein sequence ID" value="WGF38543.1"/>
    <property type="molecule type" value="Genomic_DNA"/>
</dbReference>
<dbReference type="PANTHER" id="PTHR43133">
    <property type="entry name" value="RNA POLYMERASE ECF-TYPE SIGMA FACTO"/>
    <property type="match status" value="1"/>
</dbReference>
<dbReference type="InterPro" id="IPR013324">
    <property type="entry name" value="RNA_pol_sigma_r3/r4-like"/>
</dbReference>
<gene>
    <name evidence="6" type="ORF">QBO96_22965</name>
</gene>
<dbReference type="InterPro" id="IPR013325">
    <property type="entry name" value="RNA_pol_sigma_r2"/>
</dbReference>
<dbReference type="Pfam" id="PF04545">
    <property type="entry name" value="Sigma70_r4"/>
    <property type="match status" value="1"/>
</dbReference>
<comment type="similarity">
    <text evidence="1">Belongs to the sigma-70 factor family. ECF subfamily.</text>
</comment>
<evidence type="ECO:0000259" key="5">
    <source>
        <dbReference type="Pfam" id="PF04545"/>
    </source>
</evidence>
<dbReference type="InterPro" id="IPR036388">
    <property type="entry name" value="WH-like_DNA-bd_sf"/>
</dbReference>
<dbReference type="SUPFAM" id="SSF88659">
    <property type="entry name" value="Sigma3 and sigma4 domains of RNA polymerase sigma factors"/>
    <property type="match status" value="1"/>
</dbReference>
<evidence type="ECO:0000313" key="6">
    <source>
        <dbReference type="EMBL" id="WGF38543.1"/>
    </source>
</evidence>
<evidence type="ECO:0000256" key="1">
    <source>
        <dbReference type="ARBA" id="ARBA00010641"/>
    </source>
</evidence>
<keyword evidence="4" id="KW-0804">Transcription</keyword>
<evidence type="ECO:0000256" key="4">
    <source>
        <dbReference type="ARBA" id="ARBA00023163"/>
    </source>
</evidence>
<dbReference type="InterPro" id="IPR039425">
    <property type="entry name" value="RNA_pol_sigma-70-like"/>
</dbReference>
<evidence type="ECO:0000256" key="2">
    <source>
        <dbReference type="ARBA" id="ARBA00023015"/>
    </source>
</evidence>
<dbReference type="NCBIfam" id="TIGR02937">
    <property type="entry name" value="sigma70-ECF"/>
    <property type="match status" value="1"/>
</dbReference>
<keyword evidence="2" id="KW-0805">Transcription regulation</keyword>
<protein>
    <submittedName>
        <fullName evidence="6">RNA polymerase sigma factor</fullName>
    </submittedName>
</protein>
<organism evidence="6 7">
    <name type="scientific">Lysinibacillus capsici</name>
    <dbReference type="NCBI Taxonomy" id="2115968"/>
    <lineage>
        <taxon>Bacteria</taxon>
        <taxon>Bacillati</taxon>
        <taxon>Bacillota</taxon>
        <taxon>Bacilli</taxon>
        <taxon>Bacillales</taxon>
        <taxon>Bacillaceae</taxon>
        <taxon>Lysinibacillus</taxon>
    </lineage>
</organism>
<evidence type="ECO:0000313" key="7">
    <source>
        <dbReference type="Proteomes" id="UP001244564"/>
    </source>
</evidence>
<dbReference type="Proteomes" id="UP001244564">
    <property type="component" value="Chromosome"/>
</dbReference>
<dbReference type="Gene3D" id="1.10.10.10">
    <property type="entry name" value="Winged helix-like DNA-binding domain superfamily/Winged helix DNA-binding domain"/>
    <property type="match status" value="1"/>
</dbReference>
<name>A0ABY8KGB5_9BACI</name>
<dbReference type="InterPro" id="IPR014284">
    <property type="entry name" value="RNA_pol_sigma-70_dom"/>
</dbReference>
<dbReference type="InterPro" id="IPR007630">
    <property type="entry name" value="RNA_pol_sigma70_r4"/>
</dbReference>
<dbReference type="CDD" id="cd06171">
    <property type="entry name" value="Sigma70_r4"/>
    <property type="match status" value="1"/>
</dbReference>
<keyword evidence="3" id="KW-0731">Sigma factor</keyword>
<reference evidence="6 7" key="1">
    <citation type="submission" date="2023-04" db="EMBL/GenBank/DDBJ databases">
        <title>Genomic of Lysinibacillus capsici TSBLM.</title>
        <authorList>
            <person name="Hu X.S."/>
            <person name="Yu C.H."/>
        </authorList>
    </citation>
    <scope>NUCLEOTIDE SEQUENCE [LARGE SCALE GENOMIC DNA]</scope>
    <source>
        <strain evidence="6 7">TSBLM</strain>
    </source>
</reference>
<accession>A0ABY8KGB5</accession>
<dbReference type="SUPFAM" id="SSF88946">
    <property type="entry name" value="Sigma2 domain of RNA polymerase sigma factors"/>
    <property type="match status" value="1"/>
</dbReference>